<dbReference type="Gene3D" id="3.10.129.10">
    <property type="entry name" value="Hotdog Thioesterase"/>
    <property type="match status" value="1"/>
</dbReference>
<dbReference type="InterPro" id="IPR029069">
    <property type="entry name" value="HotDog_dom_sf"/>
</dbReference>
<dbReference type="Proteomes" id="UP000265692">
    <property type="component" value="Unassembled WGS sequence"/>
</dbReference>
<evidence type="ECO:0000313" key="3">
    <source>
        <dbReference type="Proteomes" id="UP000265692"/>
    </source>
</evidence>
<evidence type="ECO:0000259" key="1">
    <source>
        <dbReference type="Pfam" id="PF01575"/>
    </source>
</evidence>
<sequence length="146" mass="16577">MFNKKFEQFEVNETWKSRGRTITESDLVMFSAFSGDWYPLHADKEYAEKCTPFKQRIAHGMLVLSVGTGLLQMEPEVVVAFYGIEKLRFINPTFINDTVHLELEVIDLKDKGNGTGVITFNQKIVKQTGETVVTAILKMLANKEAN</sequence>
<protein>
    <submittedName>
        <fullName evidence="2">Dehydratase</fullName>
    </submittedName>
</protein>
<gene>
    <name evidence="2" type="ORF">D1B33_05510</name>
</gene>
<proteinExistence type="predicted"/>
<dbReference type="Pfam" id="PF01575">
    <property type="entry name" value="MaoC_dehydratas"/>
    <property type="match status" value="1"/>
</dbReference>
<keyword evidence="3" id="KW-1185">Reference proteome</keyword>
<accession>A0A396SB36</accession>
<name>A0A396SB36_9BACL</name>
<dbReference type="InterPro" id="IPR052342">
    <property type="entry name" value="MCH/BMMD"/>
</dbReference>
<feature type="domain" description="MaoC-like" evidence="1">
    <location>
        <begin position="14"/>
        <end position="117"/>
    </location>
</feature>
<dbReference type="PANTHER" id="PTHR43664:SF1">
    <property type="entry name" value="BETA-METHYLMALYL-COA DEHYDRATASE"/>
    <property type="match status" value="1"/>
</dbReference>
<organism evidence="2 3">
    <name type="scientific">Ureibacillus yapensis</name>
    <dbReference type="NCBI Taxonomy" id="2304605"/>
    <lineage>
        <taxon>Bacteria</taxon>
        <taxon>Bacillati</taxon>
        <taxon>Bacillota</taxon>
        <taxon>Bacilli</taxon>
        <taxon>Bacillales</taxon>
        <taxon>Caryophanaceae</taxon>
        <taxon>Ureibacillus</taxon>
    </lineage>
</organism>
<reference evidence="2 3" key="1">
    <citation type="submission" date="2018-08" db="EMBL/GenBank/DDBJ databases">
        <title>Lysinibacillus sp. YLB-03 draft genome sequence.</title>
        <authorList>
            <person name="Yu L."/>
        </authorList>
    </citation>
    <scope>NUCLEOTIDE SEQUENCE [LARGE SCALE GENOMIC DNA]</scope>
    <source>
        <strain evidence="2 3">YLB-03</strain>
    </source>
</reference>
<comment type="caution">
    <text evidence="2">The sequence shown here is derived from an EMBL/GenBank/DDBJ whole genome shotgun (WGS) entry which is preliminary data.</text>
</comment>
<dbReference type="OrthoDB" id="9801625at2"/>
<dbReference type="EMBL" id="QWEI01000002">
    <property type="protein sequence ID" value="RHW38342.1"/>
    <property type="molecule type" value="Genomic_DNA"/>
</dbReference>
<dbReference type="InterPro" id="IPR002539">
    <property type="entry name" value="MaoC-like_dom"/>
</dbReference>
<dbReference type="RefSeq" id="WP_118875376.1">
    <property type="nucleotide sequence ID" value="NZ_QWEI01000002.1"/>
</dbReference>
<dbReference type="AlphaFoldDB" id="A0A396SB36"/>
<evidence type="ECO:0000313" key="2">
    <source>
        <dbReference type="EMBL" id="RHW38342.1"/>
    </source>
</evidence>
<dbReference type="SUPFAM" id="SSF54637">
    <property type="entry name" value="Thioesterase/thiol ester dehydrase-isomerase"/>
    <property type="match status" value="1"/>
</dbReference>
<dbReference type="PANTHER" id="PTHR43664">
    <property type="entry name" value="MONOAMINE OXIDASE-RELATED"/>
    <property type="match status" value="1"/>
</dbReference>